<dbReference type="WBParaSite" id="jg12619">
    <property type="protein sequence ID" value="jg12619"/>
    <property type="gene ID" value="jg12619"/>
</dbReference>
<dbReference type="AlphaFoldDB" id="A0A915CU30"/>
<organism evidence="1 2">
    <name type="scientific">Ditylenchus dipsaci</name>
    <dbReference type="NCBI Taxonomy" id="166011"/>
    <lineage>
        <taxon>Eukaryota</taxon>
        <taxon>Metazoa</taxon>
        <taxon>Ecdysozoa</taxon>
        <taxon>Nematoda</taxon>
        <taxon>Chromadorea</taxon>
        <taxon>Rhabditida</taxon>
        <taxon>Tylenchina</taxon>
        <taxon>Tylenchomorpha</taxon>
        <taxon>Sphaerularioidea</taxon>
        <taxon>Anguinidae</taxon>
        <taxon>Anguininae</taxon>
        <taxon>Ditylenchus</taxon>
    </lineage>
</organism>
<dbReference type="Proteomes" id="UP000887574">
    <property type="component" value="Unplaced"/>
</dbReference>
<keyword evidence="1" id="KW-1185">Reference proteome</keyword>
<reference evidence="2" key="1">
    <citation type="submission" date="2022-11" db="UniProtKB">
        <authorList>
            <consortium name="WormBaseParasite"/>
        </authorList>
    </citation>
    <scope>IDENTIFICATION</scope>
</reference>
<sequence length="115" mass="13497">MEKIDTMMKFDSCRHEFTKNSAYQHVFLTNGEKIYRLIVWKEKLDEAGEKLKLQAVVRLSGVKVELFFFSDQDVVPTQLHALFQFVCISDSKITVLLKKPMVEYRKLIFFRLSGS</sequence>
<name>A0A915CU30_9BILA</name>
<accession>A0A915CU30</accession>
<evidence type="ECO:0000313" key="2">
    <source>
        <dbReference type="WBParaSite" id="jg12619"/>
    </source>
</evidence>
<evidence type="ECO:0000313" key="1">
    <source>
        <dbReference type="Proteomes" id="UP000887574"/>
    </source>
</evidence>
<protein>
    <submittedName>
        <fullName evidence="2">Uncharacterized protein</fullName>
    </submittedName>
</protein>
<proteinExistence type="predicted"/>